<evidence type="ECO:0000313" key="1">
    <source>
        <dbReference type="EMBL" id="CAB4196117.1"/>
    </source>
</evidence>
<dbReference type="SUPFAM" id="SSF88659">
    <property type="entry name" value="Sigma3 and sigma4 domains of RNA polymerase sigma factors"/>
    <property type="match status" value="1"/>
</dbReference>
<evidence type="ECO:0000313" key="2">
    <source>
        <dbReference type="EMBL" id="CAB4205505.1"/>
    </source>
</evidence>
<evidence type="ECO:0000313" key="3">
    <source>
        <dbReference type="EMBL" id="CAB4221661.1"/>
    </source>
</evidence>
<dbReference type="EMBL" id="LR797360">
    <property type="protein sequence ID" value="CAB4205505.1"/>
    <property type="molecule type" value="Genomic_DNA"/>
</dbReference>
<dbReference type="EMBL" id="LR797247">
    <property type="protein sequence ID" value="CAB4196117.1"/>
    <property type="molecule type" value="Genomic_DNA"/>
</dbReference>
<name>A0A6J5T3S5_9CAUD</name>
<dbReference type="Gene3D" id="1.10.10.10">
    <property type="entry name" value="Winged helix-like DNA-binding domain superfamily/Winged helix DNA-binding domain"/>
    <property type="match status" value="1"/>
</dbReference>
<organism evidence="3">
    <name type="scientific">uncultured Caudovirales phage</name>
    <dbReference type="NCBI Taxonomy" id="2100421"/>
    <lineage>
        <taxon>Viruses</taxon>
        <taxon>Duplodnaviria</taxon>
        <taxon>Heunggongvirae</taxon>
        <taxon>Uroviricota</taxon>
        <taxon>Caudoviricetes</taxon>
        <taxon>Peduoviridae</taxon>
        <taxon>Maltschvirus</taxon>
        <taxon>Maltschvirus maltsch</taxon>
    </lineage>
</organism>
<gene>
    <name evidence="1" type="ORF">UFOVP1286_65</name>
    <name evidence="2" type="ORF">UFOVP1407_2</name>
    <name evidence="3" type="ORF">UFOVP1640_62</name>
</gene>
<accession>A0A6J5T3S5</accession>
<protein>
    <submittedName>
        <fullName evidence="3">Uncharacterized protein</fullName>
    </submittedName>
</protein>
<dbReference type="InterPro" id="IPR036388">
    <property type="entry name" value="WH-like_DNA-bd_sf"/>
</dbReference>
<reference evidence="3" key="1">
    <citation type="submission" date="2020-05" db="EMBL/GenBank/DDBJ databases">
        <authorList>
            <person name="Chiriac C."/>
            <person name="Salcher M."/>
            <person name="Ghai R."/>
            <person name="Kavagutti S V."/>
        </authorList>
    </citation>
    <scope>NUCLEOTIDE SEQUENCE</scope>
</reference>
<proteinExistence type="predicted"/>
<sequence length="54" mass="6089">MQLTKEYLNMSQDEVAAALNINRKAVLDAERSGIEKIRKALEERGIDVKMLLGD</sequence>
<dbReference type="InterPro" id="IPR013324">
    <property type="entry name" value="RNA_pol_sigma_r3/r4-like"/>
</dbReference>
<dbReference type="EMBL" id="LR797504">
    <property type="protein sequence ID" value="CAB4221661.1"/>
    <property type="molecule type" value="Genomic_DNA"/>
</dbReference>